<dbReference type="Proteomes" id="UP000829720">
    <property type="component" value="Unassembled WGS sequence"/>
</dbReference>
<evidence type="ECO:0000256" key="4">
    <source>
        <dbReference type="ARBA" id="ARBA00023242"/>
    </source>
</evidence>
<name>A0A8T3DZZ2_9TELE</name>
<protein>
    <recommendedName>
        <fullName evidence="6">Nucleoporin NUP42</fullName>
    </recommendedName>
    <alternativeName>
        <fullName evidence="7">Nucleoporin-like protein 2</fullName>
    </alternativeName>
</protein>
<dbReference type="GO" id="GO:0005643">
    <property type="term" value="C:nuclear pore"/>
    <property type="evidence" value="ECO:0007669"/>
    <property type="project" value="UniProtKB-SubCell"/>
</dbReference>
<gene>
    <name evidence="11" type="ORF">AGOR_G00045720</name>
</gene>
<evidence type="ECO:0000256" key="8">
    <source>
        <dbReference type="PROSITE-ProRule" id="PRU00723"/>
    </source>
</evidence>
<keyword evidence="4" id="KW-0539">Nucleus</keyword>
<dbReference type="PANTHER" id="PTHR46527">
    <property type="entry name" value="NUCLEOPORIN-LIKE PROTEIN 2"/>
    <property type="match status" value="1"/>
</dbReference>
<accession>A0A8T3DZZ2</accession>
<comment type="function">
    <text evidence="5">Required for the export of mRNAs containing poly(A) tails from the nucleus into the cytoplasm.</text>
</comment>
<feature type="zinc finger region" description="C3H1-type" evidence="8">
    <location>
        <begin position="1"/>
        <end position="25"/>
    </location>
</feature>
<dbReference type="GO" id="GO:0008270">
    <property type="term" value="F:zinc ion binding"/>
    <property type="evidence" value="ECO:0007669"/>
    <property type="project" value="UniProtKB-KW"/>
</dbReference>
<sequence>MTVCNFFLQGRCRYGEKCWNEHPRGGGGGGGGGYGNYRPPQQSNSSRGGGGFGNRVWLNPNQRSSGRDFVQTSSFSKSGTSDWSRGGGGERNIKSSSFSFSNQNRFSALGTQQNYSGGSQGDDHDKEVETIRKDMETWESSGQWPFSCYSAVKASISGFTELSPEELRLEYYSSRAAGDLQNYADSVQQLASRWSSRVSELKNLNSTTRVALIAELNSPPSASLGFSSVSSGFGTGGFGAGGSEGVASSGFGSAVPQAGPAGFGSIPSVASFSFSSQAPMAPSFSTGPAPNAASFSFSSSTPFAQPPADKAAAAGFGASAANFSFSASGFGVPSATPSSVSGTVFAQPAVGGPSGAGAGSAGGAAADKLFTPQSELTPEELKQFTEKRFTLGQVPLRPPPAELLVV</sequence>
<keyword evidence="3" id="KW-0811">Translocation</keyword>
<keyword evidence="8" id="KW-0863">Zinc-finger</keyword>
<reference evidence="11" key="1">
    <citation type="submission" date="2021-01" db="EMBL/GenBank/DDBJ databases">
        <authorList>
            <person name="Zahm M."/>
            <person name="Roques C."/>
            <person name="Cabau C."/>
            <person name="Klopp C."/>
            <person name="Donnadieu C."/>
            <person name="Jouanno E."/>
            <person name="Lampietro C."/>
            <person name="Louis A."/>
            <person name="Herpin A."/>
            <person name="Echchiki A."/>
            <person name="Berthelot C."/>
            <person name="Parey E."/>
            <person name="Roest-Crollius H."/>
            <person name="Braasch I."/>
            <person name="Postlethwait J."/>
            <person name="Bobe J."/>
            <person name="Montfort J."/>
            <person name="Bouchez O."/>
            <person name="Begum T."/>
            <person name="Mejri S."/>
            <person name="Adams A."/>
            <person name="Chen W.-J."/>
            <person name="Guiguen Y."/>
        </authorList>
    </citation>
    <scope>NUCLEOTIDE SEQUENCE</scope>
    <source>
        <tissue evidence="11">Blood</tissue>
    </source>
</reference>
<dbReference type="EMBL" id="JAERUA010000003">
    <property type="protein sequence ID" value="KAI1902532.1"/>
    <property type="molecule type" value="Genomic_DNA"/>
</dbReference>
<feature type="compositionally biased region" description="Polar residues" evidence="9">
    <location>
        <begin position="59"/>
        <end position="83"/>
    </location>
</feature>
<dbReference type="OrthoDB" id="20729at2759"/>
<evidence type="ECO:0000313" key="11">
    <source>
        <dbReference type="EMBL" id="KAI1902532.1"/>
    </source>
</evidence>
<evidence type="ECO:0000256" key="6">
    <source>
        <dbReference type="ARBA" id="ARBA00039886"/>
    </source>
</evidence>
<keyword evidence="3" id="KW-0813">Transport</keyword>
<evidence type="ECO:0000256" key="1">
    <source>
        <dbReference type="ARBA" id="ARBA00004335"/>
    </source>
</evidence>
<dbReference type="PROSITE" id="PS50103">
    <property type="entry name" value="ZF_C3H1"/>
    <property type="match status" value="1"/>
</dbReference>
<comment type="caution">
    <text evidence="11">The sequence shown here is derived from an EMBL/GenBank/DDBJ whole genome shotgun (WGS) entry which is preliminary data.</text>
</comment>
<dbReference type="GO" id="GO:0031965">
    <property type="term" value="C:nuclear membrane"/>
    <property type="evidence" value="ECO:0007669"/>
    <property type="project" value="UniProtKB-SubCell"/>
</dbReference>
<dbReference type="SMART" id="SM00356">
    <property type="entry name" value="ZnF_C3H1"/>
    <property type="match status" value="1"/>
</dbReference>
<keyword evidence="3" id="KW-0653">Protein transport</keyword>
<keyword evidence="8" id="KW-0479">Metal-binding</keyword>
<feature type="region of interest" description="Disordered" evidence="9">
    <location>
        <begin position="30"/>
        <end position="96"/>
    </location>
</feature>
<evidence type="ECO:0000313" key="12">
    <source>
        <dbReference type="Proteomes" id="UP000829720"/>
    </source>
</evidence>
<feature type="domain" description="C3H1-type" evidence="10">
    <location>
        <begin position="1"/>
        <end position="25"/>
    </location>
</feature>
<evidence type="ECO:0000259" key="10">
    <source>
        <dbReference type="PROSITE" id="PS50103"/>
    </source>
</evidence>
<keyword evidence="8" id="KW-0862">Zinc</keyword>
<evidence type="ECO:0000256" key="5">
    <source>
        <dbReference type="ARBA" id="ARBA00037262"/>
    </source>
</evidence>
<dbReference type="AlphaFoldDB" id="A0A8T3DZZ2"/>
<evidence type="ECO:0000256" key="9">
    <source>
        <dbReference type="SAM" id="MobiDB-lite"/>
    </source>
</evidence>
<keyword evidence="12" id="KW-1185">Reference proteome</keyword>
<dbReference type="InterPro" id="IPR051767">
    <property type="entry name" value="Nucleoporin_NUP42"/>
</dbReference>
<keyword evidence="3" id="KW-0509">mRNA transport</keyword>
<evidence type="ECO:0000256" key="3">
    <source>
        <dbReference type="ARBA" id="ARBA00023132"/>
    </source>
</evidence>
<comment type="subcellular location">
    <subcellularLocation>
        <location evidence="1">Nucleus membrane</location>
        <topology evidence="1">Peripheral membrane protein</topology>
        <orientation evidence="1">Cytoplasmic side</orientation>
    </subcellularLocation>
    <subcellularLocation>
        <location evidence="2">Nucleus</location>
        <location evidence="2">Nuclear pore complex</location>
    </subcellularLocation>
</comment>
<keyword evidence="3" id="KW-0906">Nuclear pore complex</keyword>
<organism evidence="11 12">
    <name type="scientific">Albula goreensis</name>
    <dbReference type="NCBI Taxonomy" id="1534307"/>
    <lineage>
        <taxon>Eukaryota</taxon>
        <taxon>Metazoa</taxon>
        <taxon>Chordata</taxon>
        <taxon>Craniata</taxon>
        <taxon>Vertebrata</taxon>
        <taxon>Euteleostomi</taxon>
        <taxon>Actinopterygii</taxon>
        <taxon>Neopterygii</taxon>
        <taxon>Teleostei</taxon>
        <taxon>Albuliformes</taxon>
        <taxon>Albulidae</taxon>
        <taxon>Albula</taxon>
    </lineage>
</organism>
<evidence type="ECO:0000256" key="7">
    <source>
        <dbReference type="ARBA" id="ARBA00042384"/>
    </source>
</evidence>
<dbReference type="InterPro" id="IPR000571">
    <property type="entry name" value="Znf_CCCH"/>
</dbReference>
<dbReference type="PANTHER" id="PTHR46527:SF1">
    <property type="entry name" value="NUCLEOPORIN NUP42"/>
    <property type="match status" value="1"/>
</dbReference>
<proteinExistence type="predicted"/>
<evidence type="ECO:0000256" key="2">
    <source>
        <dbReference type="ARBA" id="ARBA00004567"/>
    </source>
</evidence>